<evidence type="ECO:0000256" key="3">
    <source>
        <dbReference type="ARBA" id="ARBA00022679"/>
    </source>
</evidence>
<keyword evidence="6" id="KW-0448">Lipopolysaccharide biosynthesis</keyword>
<sequence>MTDSQQHLRLTARTGYHPHFTWSYLLPKYWGIWLGMFFLLLLAFVPFRLRDKLAAAVGRLVAKRAGKPKHRAMVNLRLCFPEWSESKRQQVVEDMFVVVAQVMLGIGEIAVRSQRHLQQRSEFIGLEYIRQAKAEGHNIILMVPHGWAIDASGIILHTQGMPMTSMYNPHRNPLVDWLWTLARQRFGGQMHARQNGIKPFLAHIKQGQLGYYLPDEDFGAEQSVFVDFFATYKATLPGLNKMAKLAKAVVIPMFPRYNASRGKYEIEIHPPMQLTDDPLQAARAMNAEIESFVTQDPAQYVWILQLLRTRRDGSDIYKMD</sequence>
<comment type="subcellular location">
    <subcellularLocation>
        <location evidence="6">Cell inner membrane</location>
        <topology evidence="6">Single-pass membrane protein</topology>
    </subcellularLocation>
</comment>
<comment type="function">
    <text evidence="6">Catalyzes the transfer of an acyl chain from an acyl-[acyl-carrier-protein] (ACP) to a Kdo(2)-(acyl)-lipid IV(A) to form a Kdo(2)-lipid A.</text>
</comment>
<dbReference type="PIRSF" id="PIRSF026649">
    <property type="entry name" value="MsbB"/>
    <property type="match status" value="1"/>
</dbReference>
<dbReference type="InterPro" id="IPR011921">
    <property type="entry name" value="Lipid_A_MsbB"/>
</dbReference>
<evidence type="ECO:0000256" key="2">
    <source>
        <dbReference type="ARBA" id="ARBA00022519"/>
    </source>
</evidence>
<dbReference type="NCBIfam" id="TIGR02208">
    <property type="entry name" value="lipid_A_msbB"/>
    <property type="match status" value="1"/>
</dbReference>
<dbReference type="PANTHER" id="PTHR30606:SF4">
    <property type="entry name" value="LIPID A BIOSYNTHESIS MYRISTOYLTRANSFERASE"/>
    <property type="match status" value="1"/>
</dbReference>
<comment type="catalytic activity">
    <reaction evidence="6">
        <text>an alpha-Kdo-(2-&gt;4)-alpha-Kdo-(2-&gt;6)-(acyl)-lipid IVA + a fatty acyl-[ACP] = an alpha-Kdo-(2-&gt;4)-alpha-Kdo-(2-&gt;6)-lipid A + holo-[ACP]</text>
        <dbReference type="Rhea" id="RHEA:69400"/>
        <dbReference type="Rhea" id="RHEA-COMP:9685"/>
        <dbReference type="Rhea" id="RHEA-COMP:14125"/>
        <dbReference type="ChEBI" id="CHEBI:64479"/>
        <dbReference type="ChEBI" id="CHEBI:138651"/>
        <dbReference type="ChEBI" id="CHEBI:176430"/>
        <dbReference type="ChEBI" id="CHEBI:176431"/>
        <dbReference type="EC" id="2.3.1.243"/>
    </reaction>
</comment>
<dbReference type="RefSeq" id="WP_115003186.1">
    <property type="nucleotide sequence ID" value="NZ_JAHAHE010000002.1"/>
</dbReference>
<keyword evidence="4 6" id="KW-0472">Membrane</keyword>
<dbReference type="OrthoDB" id="9803456at2"/>
<comment type="similarity">
    <text evidence="6">Belongs to the LpxL/LpxM/LpxP family. LpxM subfamily.</text>
</comment>
<accession>A0A377IYX9</accession>
<dbReference type="AlphaFoldDB" id="A0A377IYX9"/>
<evidence type="ECO:0000256" key="1">
    <source>
        <dbReference type="ARBA" id="ARBA00022475"/>
    </source>
</evidence>
<keyword evidence="5 6" id="KW-0012">Acyltransferase</keyword>
<evidence type="ECO:0000256" key="4">
    <source>
        <dbReference type="ARBA" id="ARBA00023136"/>
    </source>
</evidence>
<comment type="pathway">
    <text evidence="6">Glycolipid biosynthesis; KDO(2)-lipid A biosynthesis; KDO(2)-lipid A from CMP-3-deoxy-D-manno-octulosonate and lipid IV(A): step 4/4.</text>
</comment>
<dbReference type="HAMAP" id="MF_01944">
    <property type="entry name" value="Lipid_A_LpxM"/>
    <property type="match status" value="1"/>
</dbReference>
<name>A0A377IYX9_9PAST</name>
<dbReference type="CDD" id="cd07984">
    <property type="entry name" value="LPLAT_LABLAT-like"/>
    <property type="match status" value="1"/>
</dbReference>
<keyword evidence="6" id="KW-1133">Transmembrane helix</keyword>
<dbReference type="Proteomes" id="UP000255264">
    <property type="component" value="Unassembled WGS sequence"/>
</dbReference>
<keyword evidence="3 6" id="KW-0808">Transferase</keyword>
<dbReference type="GO" id="GO:0036104">
    <property type="term" value="P:Kdo2-lipid A biosynthetic process"/>
    <property type="evidence" value="ECO:0007669"/>
    <property type="project" value="UniProtKB-UniRule"/>
</dbReference>
<reference evidence="7 8" key="1">
    <citation type="submission" date="2018-06" db="EMBL/GenBank/DDBJ databases">
        <authorList>
            <consortium name="Pathogen Informatics"/>
            <person name="Doyle S."/>
        </authorList>
    </citation>
    <scope>NUCLEOTIDE SEQUENCE [LARGE SCALE GENOMIC DNA]</scope>
    <source>
        <strain evidence="7 8">NCTC13335</strain>
    </source>
</reference>
<dbReference type="Pfam" id="PF03279">
    <property type="entry name" value="Lip_A_acyltrans"/>
    <property type="match status" value="1"/>
</dbReference>
<evidence type="ECO:0000313" key="7">
    <source>
        <dbReference type="EMBL" id="STO93464.1"/>
    </source>
</evidence>
<dbReference type="GO" id="GO:0009103">
    <property type="term" value="P:lipopolysaccharide biosynthetic process"/>
    <property type="evidence" value="ECO:0007669"/>
    <property type="project" value="UniProtKB-UniRule"/>
</dbReference>
<protein>
    <recommendedName>
        <fullName evidence="6">Lipid A biosynthesis acyltransferase</fullName>
        <ecNumber evidence="6">2.3.1.243</ecNumber>
    </recommendedName>
    <alternativeName>
        <fullName evidence="6">Kdo(2)-lauroyl-lipid IV(A) acyltransferase</fullName>
    </alternativeName>
</protein>
<dbReference type="PANTHER" id="PTHR30606">
    <property type="entry name" value="LIPID A BIOSYNTHESIS LAUROYL ACYLTRANSFERASE"/>
    <property type="match status" value="1"/>
</dbReference>
<organism evidence="7 8">
    <name type="scientific">Haemophilus pittmaniae</name>
    <dbReference type="NCBI Taxonomy" id="249188"/>
    <lineage>
        <taxon>Bacteria</taxon>
        <taxon>Pseudomonadati</taxon>
        <taxon>Pseudomonadota</taxon>
        <taxon>Gammaproteobacteria</taxon>
        <taxon>Pasteurellales</taxon>
        <taxon>Pasteurellaceae</taxon>
        <taxon>Haemophilus</taxon>
    </lineage>
</organism>
<keyword evidence="1 6" id="KW-1003">Cell membrane</keyword>
<proteinExistence type="inferred from homology"/>
<dbReference type="GO" id="GO:0016747">
    <property type="term" value="F:acyltransferase activity, transferring groups other than amino-acyl groups"/>
    <property type="evidence" value="ECO:0007669"/>
    <property type="project" value="InterPro"/>
</dbReference>
<dbReference type="GO" id="GO:0005886">
    <property type="term" value="C:plasma membrane"/>
    <property type="evidence" value="ECO:0007669"/>
    <property type="project" value="UniProtKB-SubCell"/>
</dbReference>
<comment type="pathway">
    <text evidence="6">Bacterial outer membrane biogenesis; lipopolysaccharide biosynthesis.</text>
</comment>
<dbReference type="EC" id="2.3.1.243" evidence="6"/>
<feature type="short sequence motif" description="HXXXXD motif" evidence="6">
    <location>
        <begin position="145"/>
        <end position="150"/>
    </location>
</feature>
<keyword evidence="2 6" id="KW-0997">Cell inner membrane</keyword>
<gene>
    <name evidence="7" type="primary">msbB</name>
    <name evidence="6" type="synonym">lpxM</name>
    <name evidence="7" type="ORF">NCTC13335_01338</name>
</gene>
<dbReference type="UniPathway" id="UPA00360">
    <property type="reaction ID" value="UER00486"/>
</dbReference>
<keyword evidence="6" id="KW-0812">Transmembrane</keyword>
<dbReference type="NCBIfam" id="NF006507">
    <property type="entry name" value="PRK08943.1"/>
    <property type="match status" value="1"/>
</dbReference>
<evidence type="ECO:0000313" key="8">
    <source>
        <dbReference type="Proteomes" id="UP000255264"/>
    </source>
</evidence>
<dbReference type="UniPathway" id="UPA00030"/>
<feature type="transmembrane region" description="Helical" evidence="6">
    <location>
        <begin position="30"/>
        <end position="49"/>
    </location>
</feature>
<dbReference type="InterPro" id="IPR004960">
    <property type="entry name" value="LipA_acyltrans"/>
</dbReference>
<dbReference type="GO" id="GO:0009276">
    <property type="term" value="C:Gram-negative-bacterium-type cell wall"/>
    <property type="evidence" value="ECO:0007669"/>
    <property type="project" value="InterPro"/>
</dbReference>
<dbReference type="EMBL" id="UGHS01000004">
    <property type="protein sequence ID" value="STO93464.1"/>
    <property type="molecule type" value="Genomic_DNA"/>
</dbReference>
<evidence type="ECO:0000256" key="6">
    <source>
        <dbReference type="HAMAP-Rule" id="MF_01944"/>
    </source>
</evidence>
<evidence type="ECO:0000256" key="5">
    <source>
        <dbReference type="ARBA" id="ARBA00023315"/>
    </source>
</evidence>
<keyword evidence="8" id="KW-1185">Reference proteome</keyword>